<evidence type="ECO:0000313" key="2">
    <source>
        <dbReference type="EMBL" id="KGE16221.1"/>
    </source>
</evidence>
<keyword evidence="3" id="KW-1185">Reference proteome</keyword>
<dbReference type="RefSeq" id="WP_037494096.1">
    <property type="nucleotide sequence ID" value="NZ_JJMU01000001.1"/>
</dbReference>
<proteinExistence type="predicted"/>
<evidence type="ECO:0000313" key="3">
    <source>
        <dbReference type="Proteomes" id="UP000031802"/>
    </source>
</evidence>
<reference evidence="3" key="1">
    <citation type="submission" date="2014-04" db="EMBL/GenBank/DDBJ databases">
        <title>Whole-Genome optical mapping and complete genome sequence of Sphingobacterium deserti sp. nov., a new spaces isolated from desert in the west of China.</title>
        <authorList>
            <person name="Teng C."/>
            <person name="Zhou Z."/>
            <person name="Li X."/>
            <person name="Chen M."/>
            <person name="Lin M."/>
            <person name="Wang L."/>
            <person name="Su S."/>
            <person name="Zhang C."/>
            <person name="Zhang W."/>
        </authorList>
    </citation>
    <scope>NUCLEOTIDE SEQUENCE [LARGE SCALE GENOMIC DNA]</scope>
    <source>
        <strain evidence="3">ACCC05744</strain>
    </source>
</reference>
<gene>
    <name evidence="2" type="ORF">DI53_0054</name>
</gene>
<sequence>MKRLTIIIVAFSMLILGCEKQSDHLNLEETELANIRSSFDRASLSDKHTLWGASNKKIEWDNPQSIKRDSLATYIRVRVQDSISLGIKSGGENQFYQIWLKATKKVDNKNTYSLSYLTLITNEQADKFTGLIFSEDILNKATSYTTFVEGKAVRKNNKDILLKGSNKSYLSYECQHIWAIVNDSWHARQTCQWTVDPNRPITEEAFDPDGLEGGGASGGGGSDGPPLPPPPRIYKITNKITHPCMKSMVDDLIQEDISFAANKSLQSIFGIDGSYDLIFDQSTTLPNLTHGTAATIGGYWDNDQIVDLTVEIKLNLNSLAGSSREFIAMVIIHEATHAYLYAQGFVQNQTQMHHEQMWLNYTDFIANYLTNTYGTSSADAYALATTGLQKTFGSRISETIYNKITGYKGDLSEDRAVGAEKYRKGEKGTSCTSN</sequence>
<dbReference type="EMBL" id="JJMU01000001">
    <property type="protein sequence ID" value="KGE16221.1"/>
    <property type="molecule type" value="Genomic_DNA"/>
</dbReference>
<feature type="region of interest" description="Disordered" evidence="1">
    <location>
        <begin position="202"/>
        <end position="231"/>
    </location>
</feature>
<protein>
    <submittedName>
        <fullName evidence="2">Uncharacterized protein</fullName>
    </submittedName>
</protein>
<reference evidence="2 3" key="2">
    <citation type="journal article" date="2015" name="PLoS ONE">
        <title>Whole-Genome Optical Mapping and Finished Genome Sequence of Sphingobacterium deserti sp. nov., a New Species Isolated from the Western Desert of China.</title>
        <authorList>
            <person name="Teng C."/>
            <person name="Zhou Z."/>
            <person name="Molnar I."/>
            <person name="Li X."/>
            <person name="Tang R."/>
            <person name="Chen M."/>
            <person name="Wang L."/>
            <person name="Su S."/>
            <person name="Zhang W."/>
            <person name="Lin M."/>
        </authorList>
    </citation>
    <scope>NUCLEOTIDE SEQUENCE [LARGE SCALE GENOMIC DNA]</scope>
    <source>
        <strain evidence="3">ACCC05744</strain>
    </source>
</reference>
<dbReference type="OrthoDB" id="710582at2"/>
<dbReference type="AlphaFoldDB" id="A0A0B8T465"/>
<comment type="caution">
    <text evidence="2">The sequence shown here is derived from an EMBL/GenBank/DDBJ whole genome shotgun (WGS) entry which is preliminary data.</text>
</comment>
<name>A0A0B8T465_9SPHI</name>
<dbReference type="PROSITE" id="PS51257">
    <property type="entry name" value="PROKAR_LIPOPROTEIN"/>
    <property type="match status" value="1"/>
</dbReference>
<feature type="compositionally biased region" description="Gly residues" evidence="1">
    <location>
        <begin position="211"/>
        <end position="223"/>
    </location>
</feature>
<evidence type="ECO:0000256" key="1">
    <source>
        <dbReference type="SAM" id="MobiDB-lite"/>
    </source>
</evidence>
<dbReference type="STRING" id="1229276.DI53_0054"/>
<dbReference type="PATRIC" id="fig|1229276.3.peg.59"/>
<organism evidence="2 3">
    <name type="scientific">Sphingobacterium deserti</name>
    <dbReference type="NCBI Taxonomy" id="1229276"/>
    <lineage>
        <taxon>Bacteria</taxon>
        <taxon>Pseudomonadati</taxon>
        <taxon>Bacteroidota</taxon>
        <taxon>Sphingobacteriia</taxon>
        <taxon>Sphingobacteriales</taxon>
        <taxon>Sphingobacteriaceae</taxon>
        <taxon>Sphingobacterium</taxon>
    </lineage>
</organism>
<dbReference type="Proteomes" id="UP000031802">
    <property type="component" value="Unassembled WGS sequence"/>
</dbReference>
<accession>A0A0B8T465</accession>